<comment type="caution">
    <text evidence="1">The sequence shown here is derived from an EMBL/GenBank/DDBJ whole genome shotgun (WGS) entry which is preliminary data.</text>
</comment>
<protein>
    <submittedName>
        <fullName evidence="1">Uncharacterized protein</fullName>
    </submittedName>
</protein>
<evidence type="ECO:0000313" key="1">
    <source>
        <dbReference type="EMBL" id="KKR30833.1"/>
    </source>
</evidence>
<dbReference type="EMBL" id="LBXL01000001">
    <property type="protein sequence ID" value="KKR30833.1"/>
    <property type="molecule type" value="Genomic_DNA"/>
</dbReference>
<name>A0A0G0PSE4_9BACT</name>
<sequence length="277" mass="32966">MNKKILNKIKDKFTYSPQNWSKLANLWEYNEPISFYSWECPPRQIREDKKYGRWVNFDVDIKSVVGGKKLDKFTELPRLTSQWRKEKWFSENIIQKNSEATYTKLIANTNGLYLYPKSKKILGEEKIKSLSKKFKKILEKRAKKLLGKNSPKIVLYTELQNIFKVEYEMFFKLVYRYLSNKENAIIPKSIIDYWTDRMISHVGLTKQDEKEKLIILKRVIASYAAEGIIFALLDNTKIMPNPVWVNWEEKPESSQTSEILRKRYGLDSIPVIYFTKY</sequence>
<reference evidence="1 2" key="1">
    <citation type="journal article" date="2015" name="Nature">
        <title>rRNA introns, odd ribosomes, and small enigmatic genomes across a large radiation of phyla.</title>
        <authorList>
            <person name="Brown C.T."/>
            <person name="Hug L.A."/>
            <person name="Thomas B.C."/>
            <person name="Sharon I."/>
            <person name="Castelle C.J."/>
            <person name="Singh A."/>
            <person name="Wilkins M.J."/>
            <person name="Williams K.H."/>
            <person name="Banfield J.F."/>
        </authorList>
    </citation>
    <scope>NUCLEOTIDE SEQUENCE [LARGE SCALE GENOMIC DNA]</scope>
</reference>
<organism evidence="1 2">
    <name type="scientific">Candidatus Woesebacteria bacterium GW2011_GWA1_39_8</name>
    <dbReference type="NCBI Taxonomy" id="1618552"/>
    <lineage>
        <taxon>Bacteria</taxon>
        <taxon>Candidatus Woeseibacteriota</taxon>
    </lineage>
</organism>
<dbReference type="AlphaFoldDB" id="A0A0G0PSE4"/>
<evidence type="ECO:0000313" key="2">
    <source>
        <dbReference type="Proteomes" id="UP000034793"/>
    </source>
</evidence>
<dbReference type="Proteomes" id="UP000034793">
    <property type="component" value="Unassembled WGS sequence"/>
</dbReference>
<accession>A0A0G0PSE4</accession>
<gene>
    <name evidence="1" type="ORF">UT61_C0001G0017</name>
</gene>
<proteinExistence type="predicted"/>